<dbReference type="AlphaFoldDB" id="A0A9W4TAX6"/>
<organism evidence="2 3">
    <name type="scientific">Funneliformis geosporum</name>
    <dbReference type="NCBI Taxonomy" id="1117311"/>
    <lineage>
        <taxon>Eukaryota</taxon>
        <taxon>Fungi</taxon>
        <taxon>Fungi incertae sedis</taxon>
        <taxon>Mucoromycota</taxon>
        <taxon>Glomeromycotina</taxon>
        <taxon>Glomeromycetes</taxon>
        <taxon>Glomerales</taxon>
        <taxon>Glomeraceae</taxon>
        <taxon>Funneliformis</taxon>
    </lineage>
</organism>
<keyword evidence="3" id="KW-1185">Reference proteome</keyword>
<sequence>NTFSMLHKNHKIFGGILTLVIGDLAQLPLVNGEQVFFSQAWKPFLLLFLTKPHRQRDDLKYYQLQELRFGTLSENS</sequence>
<dbReference type="OrthoDB" id="2325450at2759"/>
<feature type="signal peptide" evidence="1">
    <location>
        <begin position="1"/>
        <end position="32"/>
    </location>
</feature>
<evidence type="ECO:0000313" key="2">
    <source>
        <dbReference type="EMBL" id="CAI2198641.1"/>
    </source>
</evidence>
<proteinExistence type="predicted"/>
<protein>
    <submittedName>
        <fullName evidence="2">13688_t:CDS:1</fullName>
    </submittedName>
</protein>
<name>A0A9W4TAX6_9GLOM</name>
<dbReference type="EMBL" id="CAMKVN010019135">
    <property type="protein sequence ID" value="CAI2198641.1"/>
    <property type="molecule type" value="Genomic_DNA"/>
</dbReference>
<keyword evidence="1" id="KW-0732">Signal</keyword>
<dbReference type="Proteomes" id="UP001153678">
    <property type="component" value="Unassembled WGS sequence"/>
</dbReference>
<evidence type="ECO:0000313" key="3">
    <source>
        <dbReference type="Proteomes" id="UP001153678"/>
    </source>
</evidence>
<feature type="chain" id="PRO_5040803090" evidence="1">
    <location>
        <begin position="33"/>
        <end position="76"/>
    </location>
</feature>
<feature type="non-terminal residue" evidence="2">
    <location>
        <position position="1"/>
    </location>
</feature>
<accession>A0A9W4TAX6</accession>
<evidence type="ECO:0000256" key="1">
    <source>
        <dbReference type="SAM" id="SignalP"/>
    </source>
</evidence>
<reference evidence="2" key="1">
    <citation type="submission" date="2022-08" db="EMBL/GenBank/DDBJ databases">
        <authorList>
            <person name="Kallberg Y."/>
            <person name="Tangrot J."/>
            <person name="Rosling A."/>
        </authorList>
    </citation>
    <scope>NUCLEOTIDE SEQUENCE</scope>
    <source>
        <strain evidence="2">Wild A</strain>
    </source>
</reference>
<comment type="caution">
    <text evidence="2">The sequence shown here is derived from an EMBL/GenBank/DDBJ whole genome shotgun (WGS) entry which is preliminary data.</text>
</comment>
<gene>
    <name evidence="2" type="ORF">FWILDA_LOCUS18674</name>
</gene>